<dbReference type="InterPro" id="IPR013783">
    <property type="entry name" value="Ig-like_fold"/>
</dbReference>
<proteinExistence type="predicted"/>
<dbReference type="PROSITE" id="PS50012">
    <property type="entry name" value="RCC1_3"/>
    <property type="match status" value="7"/>
</dbReference>
<dbReference type="InterPro" id="IPR000408">
    <property type="entry name" value="Reg_chr_condens"/>
</dbReference>
<sequence>MLDGGNDHSLALRDGQGAWAWGSNSNGQLGDGTTTYHRTPVQVSGLSGLVAVAGGQSYSLALKSDGTAWAWGGNFLGQLGDGTTADRRTPVQVGSLSGIVAVAAGVFHSLALKSDGTVWAWGYNFYGQLGDGTQTDHSTPVQVKGPGGTGVLIDIIAIAAGGFHSLALRSDGTVWAWGDNSSGQLGDGTTTNSWVPVQVKGAGGTGFLTNAAELAGGTSHSLALKSDGTVWAWGSNGAGQLGDGTTTTSGVPVQVKGPGGTGLFTSVAAVASGSFHNLALRNDGSVWAWGSNVYGQLGDGSTANRSTPVQVSGLTDPVAIAGGTRHSLALKSDGTLWAWGSNDSGQLGDGTLIDRPVPSQVNFRPSANAGADRPVPLGAPVTLDGSGSSDPEGDPLTYAWSFTSQPAGSTATLAGASTATPSFTPDLAGDYVVQLVVNDGTSDSAPDTVTLTAVRSEEVAHGPSPASSTVTFHFGPDVGGTLYVYAASGRLAWHQEVPSGTRDLAWNLTGDDGRPLANGVYLYLVVRSDGSRSPVGKLLVIR</sequence>
<dbReference type="InterPro" id="IPR035986">
    <property type="entry name" value="PKD_dom_sf"/>
</dbReference>
<dbReference type="STRING" id="1555112.LIP_1097"/>
<dbReference type="CDD" id="cd00146">
    <property type="entry name" value="PKD"/>
    <property type="match status" value="1"/>
</dbReference>
<dbReference type="SUPFAM" id="SSF49299">
    <property type="entry name" value="PKD domain"/>
    <property type="match status" value="1"/>
</dbReference>
<feature type="domain" description="PKD/Chitinase" evidence="2">
    <location>
        <begin position="366"/>
        <end position="456"/>
    </location>
</feature>
<dbReference type="InterPro" id="IPR022409">
    <property type="entry name" value="PKD/Chitinase_dom"/>
</dbReference>
<dbReference type="AlphaFoldDB" id="A0A0K2SJC7"/>
<dbReference type="InterPro" id="IPR058923">
    <property type="entry name" value="RCC1-like_dom"/>
</dbReference>
<dbReference type="PROSITE" id="PS00626">
    <property type="entry name" value="RCC1_2"/>
    <property type="match status" value="4"/>
</dbReference>
<accession>A0A0K2SJC7</accession>
<dbReference type="Pfam" id="PF25390">
    <property type="entry name" value="WD40_RLD"/>
    <property type="match status" value="1"/>
</dbReference>
<dbReference type="InterPro" id="IPR009091">
    <property type="entry name" value="RCC1/BLIP-II"/>
</dbReference>
<dbReference type="SMART" id="SM00089">
    <property type="entry name" value="PKD"/>
    <property type="match status" value="1"/>
</dbReference>
<reference evidence="4" key="1">
    <citation type="submission" date="2015-07" db="EMBL/GenBank/DDBJ databases">
        <title>Complete genome sequence and phylogenetic analysis of Limnochorda pilosa.</title>
        <authorList>
            <person name="Watanabe M."/>
            <person name="Kojima H."/>
            <person name="Fukui M."/>
        </authorList>
    </citation>
    <scope>NUCLEOTIDE SEQUENCE [LARGE SCALE GENOMIC DNA]</scope>
    <source>
        <strain evidence="4">HC45</strain>
    </source>
</reference>
<gene>
    <name evidence="3" type="ORF">LIP_1097</name>
</gene>
<organism evidence="3 4">
    <name type="scientific">Limnochorda pilosa</name>
    <dbReference type="NCBI Taxonomy" id="1555112"/>
    <lineage>
        <taxon>Bacteria</taxon>
        <taxon>Bacillati</taxon>
        <taxon>Bacillota</taxon>
        <taxon>Limnochordia</taxon>
        <taxon>Limnochordales</taxon>
        <taxon>Limnochordaceae</taxon>
        <taxon>Limnochorda</taxon>
    </lineage>
</organism>
<keyword evidence="4" id="KW-1185">Reference proteome</keyword>
<dbReference type="PRINTS" id="PR00633">
    <property type="entry name" value="RCCNDNSATION"/>
</dbReference>
<dbReference type="EMBL" id="AP014924">
    <property type="protein sequence ID" value="BAS26954.1"/>
    <property type="molecule type" value="Genomic_DNA"/>
</dbReference>
<dbReference type="KEGG" id="lpil:LIP_1097"/>
<evidence type="ECO:0000259" key="2">
    <source>
        <dbReference type="SMART" id="SM00089"/>
    </source>
</evidence>
<dbReference type="GO" id="GO:0005737">
    <property type="term" value="C:cytoplasm"/>
    <property type="evidence" value="ECO:0007669"/>
    <property type="project" value="TreeGrafter"/>
</dbReference>
<keyword evidence="1" id="KW-0677">Repeat</keyword>
<dbReference type="Pfam" id="PF00415">
    <property type="entry name" value="RCC1"/>
    <property type="match status" value="1"/>
</dbReference>
<dbReference type="Gene3D" id="2.130.10.30">
    <property type="entry name" value="Regulator of chromosome condensation 1/beta-lactamase-inhibitor protein II"/>
    <property type="match status" value="2"/>
</dbReference>
<name>A0A0K2SJC7_LIMPI</name>
<dbReference type="Gene3D" id="2.60.40.10">
    <property type="entry name" value="Immunoglobulins"/>
    <property type="match status" value="1"/>
</dbReference>
<dbReference type="InterPro" id="IPR051709">
    <property type="entry name" value="Ub-ligase/GTPase-reg"/>
</dbReference>
<evidence type="ECO:0000256" key="1">
    <source>
        <dbReference type="ARBA" id="ARBA00022737"/>
    </source>
</evidence>
<dbReference type="PANTHER" id="PTHR45622:SF44">
    <property type="entry name" value="REGULATOR OF CHROMOSOME CONDENSATION (RCC1) FAMILY PROTEIN"/>
    <property type="match status" value="1"/>
</dbReference>
<dbReference type="SUPFAM" id="SSF50985">
    <property type="entry name" value="RCC1/BLIP-II"/>
    <property type="match status" value="2"/>
</dbReference>
<reference evidence="4" key="2">
    <citation type="journal article" date="2016" name="Int. J. Syst. Evol. Microbiol.">
        <title>Complete genome sequence and cell structure of Limnochorda pilosa, a Gram-negative spore-former within the phylum Firmicutes.</title>
        <authorList>
            <person name="Watanabe M."/>
            <person name="Kojima H."/>
            <person name="Fukui M."/>
        </authorList>
    </citation>
    <scope>NUCLEOTIDE SEQUENCE [LARGE SCALE GENOMIC DNA]</scope>
    <source>
        <strain evidence="4">HC45</strain>
    </source>
</reference>
<dbReference type="Pfam" id="PF22352">
    <property type="entry name" value="K319L-like_PKD"/>
    <property type="match status" value="1"/>
</dbReference>
<evidence type="ECO:0000313" key="3">
    <source>
        <dbReference type="EMBL" id="BAS26954.1"/>
    </source>
</evidence>
<evidence type="ECO:0000313" key="4">
    <source>
        <dbReference type="Proteomes" id="UP000065807"/>
    </source>
</evidence>
<protein>
    <submittedName>
        <fullName evidence="3">RCC1 repeat-containing protein</fullName>
    </submittedName>
</protein>
<dbReference type="PATRIC" id="fig|1555112.3.peg.1146"/>
<dbReference type="PANTHER" id="PTHR45622">
    <property type="entry name" value="UBIQUITIN-PROTEIN LIGASE E3A-RELATED"/>
    <property type="match status" value="1"/>
</dbReference>
<dbReference type="Proteomes" id="UP000065807">
    <property type="component" value="Chromosome"/>
</dbReference>